<feature type="compositionally biased region" description="Polar residues" evidence="8">
    <location>
        <begin position="1"/>
        <end position="11"/>
    </location>
</feature>
<dbReference type="GO" id="GO:0005634">
    <property type="term" value="C:nucleus"/>
    <property type="evidence" value="ECO:0007669"/>
    <property type="project" value="UniProtKB-SubCell"/>
</dbReference>
<sequence length="879" mass="97595">MEQPTAANADSLSKPRKTSRRKHQEDEDDDGAKRRCISSACVACRARKSKCDGKTPACAACAQIYGTACVYDPNSDHRRKGVYKHPVKSKNTTLDTLVQALLNLEEDEAIALVREMRQCDSLDLVAERIAAQVSAAGSDNDGAGLLDSSASAAAEATFETQLAGRIGDLRLDDGTVRYIGGTSHLIHLDSEDDNSDVQEYHQQENATASWTTVTSDTDLIDHLLTMYFAWHYPFFTCLPKDLFFRDFLLGNSPSHIKRKNSYCTSLLVNVMLAIGCHFTSRSGARENPDDPATAGDHFFKEAKRLIMEHDEHERPCLTNIQAFALMSVREVGCGRESKGWVYSGMAFRLAQEMGLPYHIQLTKNLGEAEQDARRITFWGCYQFDACHSNYLGRLPQLPNSMITVHKIDAFPNEEAEEWTPYTDSGTQNSHSQPARYRAVALHITKLCEISNDIMLGFYNPSHTETVRSRAAELKKLSALHIRLEDWRRELPKELEAREGALPSVLIMHMFCHLLFINLFRPFLRYSSTTSPLPPSVNPRKHCTQAAAAISRVMRFYKRSFGLRRIPNICIYILYVASTIHLLNLPQKDASKDLVHAIRHLEEISDCWPAAKRSLAILSALSHRWKVQVPEAAHDKFEKYQSRASPSPALKQRQAALAAAAAAEPSPTQLAEPLNWADATLQQLPSVFASGAPLPLTDVAPALPQVSAEAYSMLFYNHNTEGQAEQVHQVHTAAQQQPQQSQITTPQTTVDSRPFQPSTPDMFGGVQQLLREGQQQDWTFRDPMPVPAELGSWAGNWSTMIMDPSMWADALAPENGSGAAMAGNIQPAVHVVNAQASAMGDVYQDGGATATNDGEHQQQPGVVNWLNEQMGTYDESAWYG</sequence>
<dbReference type="PANTHER" id="PTHR31313:SF81">
    <property type="entry name" value="TY1 ENHANCER ACTIVATOR"/>
    <property type="match status" value="1"/>
</dbReference>
<keyword evidence="11" id="KW-1185">Reference proteome</keyword>
<accession>A0A6A6PT61</accession>
<dbReference type="Gene3D" id="4.10.240.10">
    <property type="entry name" value="Zn(2)-C6 fungal-type DNA-binding domain"/>
    <property type="match status" value="1"/>
</dbReference>
<dbReference type="OrthoDB" id="2162761at2759"/>
<dbReference type="SMART" id="SM00906">
    <property type="entry name" value="Fungal_trans"/>
    <property type="match status" value="1"/>
</dbReference>
<dbReference type="GO" id="GO:0006351">
    <property type="term" value="P:DNA-templated transcription"/>
    <property type="evidence" value="ECO:0007669"/>
    <property type="project" value="InterPro"/>
</dbReference>
<evidence type="ECO:0000256" key="3">
    <source>
        <dbReference type="ARBA" id="ARBA00022833"/>
    </source>
</evidence>
<keyword evidence="2" id="KW-0479">Metal-binding</keyword>
<keyword evidence="5" id="KW-0238">DNA-binding</keyword>
<keyword evidence="7" id="KW-0539">Nucleus</keyword>
<reference evidence="10" key="1">
    <citation type="journal article" date="2020" name="Stud. Mycol.">
        <title>101 Dothideomycetes genomes: a test case for predicting lifestyles and emergence of pathogens.</title>
        <authorList>
            <person name="Haridas S."/>
            <person name="Albert R."/>
            <person name="Binder M."/>
            <person name="Bloem J."/>
            <person name="Labutti K."/>
            <person name="Salamov A."/>
            <person name="Andreopoulos B."/>
            <person name="Baker S."/>
            <person name="Barry K."/>
            <person name="Bills G."/>
            <person name="Bluhm B."/>
            <person name="Cannon C."/>
            <person name="Castanera R."/>
            <person name="Culley D."/>
            <person name="Daum C."/>
            <person name="Ezra D."/>
            <person name="Gonzalez J."/>
            <person name="Henrissat B."/>
            <person name="Kuo A."/>
            <person name="Liang C."/>
            <person name="Lipzen A."/>
            <person name="Lutzoni F."/>
            <person name="Magnuson J."/>
            <person name="Mondo S."/>
            <person name="Nolan M."/>
            <person name="Ohm R."/>
            <person name="Pangilinan J."/>
            <person name="Park H.-J."/>
            <person name="Ramirez L."/>
            <person name="Alfaro M."/>
            <person name="Sun H."/>
            <person name="Tritt A."/>
            <person name="Yoshinaga Y."/>
            <person name="Zwiers L.-H."/>
            <person name="Turgeon B."/>
            <person name="Goodwin S."/>
            <person name="Spatafora J."/>
            <person name="Crous P."/>
            <person name="Grigoriev I."/>
        </authorList>
    </citation>
    <scope>NUCLEOTIDE SEQUENCE</scope>
    <source>
        <strain evidence="10">CBS 113389</strain>
    </source>
</reference>
<dbReference type="EMBL" id="MU001635">
    <property type="protein sequence ID" value="KAF2482956.1"/>
    <property type="molecule type" value="Genomic_DNA"/>
</dbReference>
<evidence type="ECO:0000259" key="9">
    <source>
        <dbReference type="PROSITE" id="PS50048"/>
    </source>
</evidence>
<evidence type="ECO:0000256" key="7">
    <source>
        <dbReference type="ARBA" id="ARBA00023242"/>
    </source>
</evidence>
<name>A0A6A6PT61_9PEZI</name>
<dbReference type="CDD" id="cd12148">
    <property type="entry name" value="fungal_TF_MHR"/>
    <property type="match status" value="1"/>
</dbReference>
<evidence type="ECO:0000256" key="2">
    <source>
        <dbReference type="ARBA" id="ARBA00022723"/>
    </source>
</evidence>
<feature type="region of interest" description="Disordered" evidence="8">
    <location>
        <begin position="1"/>
        <end position="30"/>
    </location>
</feature>
<feature type="domain" description="Zn(2)-C6 fungal-type" evidence="9">
    <location>
        <begin position="40"/>
        <end position="71"/>
    </location>
</feature>
<dbReference type="PANTHER" id="PTHR31313">
    <property type="entry name" value="TY1 ENHANCER ACTIVATOR"/>
    <property type="match status" value="1"/>
</dbReference>
<evidence type="ECO:0000313" key="11">
    <source>
        <dbReference type="Proteomes" id="UP000799767"/>
    </source>
</evidence>
<dbReference type="InterPro" id="IPR051615">
    <property type="entry name" value="Transcr_Regulatory_Elem"/>
</dbReference>
<dbReference type="GO" id="GO:0003677">
    <property type="term" value="F:DNA binding"/>
    <property type="evidence" value="ECO:0007669"/>
    <property type="project" value="UniProtKB-KW"/>
</dbReference>
<evidence type="ECO:0000256" key="5">
    <source>
        <dbReference type="ARBA" id="ARBA00023125"/>
    </source>
</evidence>
<evidence type="ECO:0000313" key="10">
    <source>
        <dbReference type="EMBL" id="KAF2482956.1"/>
    </source>
</evidence>
<dbReference type="PROSITE" id="PS50048">
    <property type="entry name" value="ZN2_CY6_FUNGAL_2"/>
    <property type="match status" value="1"/>
</dbReference>
<dbReference type="CDD" id="cd00067">
    <property type="entry name" value="GAL4"/>
    <property type="match status" value="1"/>
</dbReference>
<organism evidence="10 11">
    <name type="scientific">Neohortaea acidophila</name>
    <dbReference type="NCBI Taxonomy" id="245834"/>
    <lineage>
        <taxon>Eukaryota</taxon>
        <taxon>Fungi</taxon>
        <taxon>Dikarya</taxon>
        <taxon>Ascomycota</taxon>
        <taxon>Pezizomycotina</taxon>
        <taxon>Dothideomycetes</taxon>
        <taxon>Dothideomycetidae</taxon>
        <taxon>Mycosphaerellales</taxon>
        <taxon>Teratosphaeriaceae</taxon>
        <taxon>Neohortaea</taxon>
    </lineage>
</organism>
<comment type="subcellular location">
    <subcellularLocation>
        <location evidence="1">Nucleus</location>
    </subcellularLocation>
</comment>
<dbReference type="GeneID" id="54472022"/>
<dbReference type="AlphaFoldDB" id="A0A6A6PT61"/>
<dbReference type="Proteomes" id="UP000799767">
    <property type="component" value="Unassembled WGS sequence"/>
</dbReference>
<gene>
    <name evidence="10" type="ORF">BDY17DRAFT_249853</name>
</gene>
<evidence type="ECO:0000256" key="8">
    <source>
        <dbReference type="SAM" id="MobiDB-lite"/>
    </source>
</evidence>
<dbReference type="PROSITE" id="PS00463">
    <property type="entry name" value="ZN2_CY6_FUNGAL_1"/>
    <property type="match status" value="1"/>
</dbReference>
<dbReference type="InterPro" id="IPR007219">
    <property type="entry name" value="XnlR_reg_dom"/>
</dbReference>
<dbReference type="Pfam" id="PF04082">
    <property type="entry name" value="Fungal_trans"/>
    <property type="match status" value="1"/>
</dbReference>
<evidence type="ECO:0000256" key="1">
    <source>
        <dbReference type="ARBA" id="ARBA00004123"/>
    </source>
</evidence>
<dbReference type="Pfam" id="PF00172">
    <property type="entry name" value="Zn_clus"/>
    <property type="match status" value="1"/>
</dbReference>
<proteinExistence type="predicted"/>
<keyword evidence="6" id="KW-0804">Transcription</keyword>
<evidence type="ECO:0000256" key="4">
    <source>
        <dbReference type="ARBA" id="ARBA00023015"/>
    </source>
</evidence>
<dbReference type="GO" id="GO:0008270">
    <property type="term" value="F:zinc ion binding"/>
    <property type="evidence" value="ECO:0007669"/>
    <property type="project" value="InterPro"/>
</dbReference>
<keyword evidence="3" id="KW-0862">Zinc</keyword>
<dbReference type="SMART" id="SM00066">
    <property type="entry name" value="GAL4"/>
    <property type="match status" value="1"/>
</dbReference>
<evidence type="ECO:0000256" key="6">
    <source>
        <dbReference type="ARBA" id="ARBA00023163"/>
    </source>
</evidence>
<dbReference type="InterPro" id="IPR001138">
    <property type="entry name" value="Zn2Cys6_DnaBD"/>
</dbReference>
<dbReference type="InterPro" id="IPR036864">
    <property type="entry name" value="Zn2-C6_fun-type_DNA-bd_sf"/>
</dbReference>
<dbReference type="GO" id="GO:0000981">
    <property type="term" value="F:DNA-binding transcription factor activity, RNA polymerase II-specific"/>
    <property type="evidence" value="ECO:0007669"/>
    <property type="project" value="InterPro"/>
</dbReference>
<keyword evidence="4" id="KW-0805">Transcription regulation</keyword>
<dbReference type="SUPFAM" id="SSF57701">
    <property type="entry name" value="Zn2/Cys6 DNA-binding domain"/>
    <property type="match status" value="1"/>
</dbReference>
<dbReference type="RefSeq" id="XP_033589526.1">
    <property type="nucleotide sequence ID" value="XM_033731020.1"/>
</dbReference>
<protein>
    <submittedName>
        <fullName evidence="10">Fungal-specific transcription factor domain-containing protein</fullName>
    </submittedName>
</protein>